<gene>
    <name evidence="4" type="primary">cysH</name>
    <name evidence="6" type="ORF">DRV84_09915</name>
</gene>
<dbReference type="GO" id="GO:0046872">
    <property type="term" value="F:metal ion binding"/>
    <property type="evidence" value="ECO:0007669"/>
    <property type="project" value="UniProtKB-KW"/>
</dbReference>
<dbReference type="GO" id="GO:0004604">
    <property type="term" value="F:phosphoadenylyl-sulfate reductase (thioredoxin) activity"/>
    <property type="evidence" value="ECO:0007669"/>
    <property type="project" value="UniProtKB-UniRule"/>
</dbReference>
<dbReference type="GO" id="GO:0051539">
    <property type="term" value="F:4 iron, 4 sulfur cluster binding"/>
    <property type="evidence" value="ECO:0007669"/>
    <property type="project" value="UniProtKB-UniRule"/>
</dbReference>
<comment type="catalytic activity">
    <reaction evidence="4">
        <text>[thioredoxin]-disulfide + sulfite + AMP + 2 H(+) = adenosine 5'-phosphosulfate + [thioredoxin]-dithiol</text>
        <dbReference type="Rhea" id="RHEA:21976"/>
        <dbReference type="Rhea" id="RHEA-COMP:10698"/>
        <dbReference type="Rhea" id="RHEA-COMP:10700"/>
        <dbReference type="ChEBI" id="CHEBI:15378"/>
        <dbReference type="ChEBI" id="CHEBI:17359"/>
        <dbReference type="ChEBI" id="CHEBI:29950"/>
        <dbReference type="ChEBI" id="CHEBI:50058"/>
        <dbReference type="ChEBI" id="CHEBI:58243"/>
        <dbReference type="ChEBI" id="CHEBI:456215"/>
        <dbReference type="EC" id="1.8.4.10"/>
    </reaction>
</comment>
<dbReference type="EC" id="1.8.4.10" evidence="4"/>
<dbReference type="EMBL" id="QOHR01000012">
    <property type="protein sequence ID" value="REC56350.1"/>
    <property type="molecule type" value="Genomic_DNA"/>
</dbReference>
<keyword evidence="4" id="KW-0479">Metal-binding</keyword>
<dbReference type="Pfam" id="PF01507">
    <property type="entry name" value="PAPS_reduct"/>
    <property type="match status" value="1"/>
</dbReference>
<sequence>MSLDARVRMLNRWFFGRPGWDIMAHALNAMGRVAVVSSFGADSAVLLHMTARIDPRAPVLLVDTGRLFPETLAYRDMLADRLGLAGLEVIRPDPERIRAVDPDDTLYHEDPDACCALRKTEPLQAALARFDGWVTGRKRYQTAERATLDPFEVERPPDAPPRIKVNPLAHWTADDVAHYITAYDLPQHPLVAEGYPSIGCWPCTMPVDPGEDPRAGRWPGAEKTECGIHISGGEVRRGPAGDA</sequence>
<comment type="similarity">
    <text evidence="1 4">Belongs to the PAPS reductase family. CysH subfamily.</text>
</comment>
<dbReference type="NCBIfam" id="TIGR00434">
    <property type="entry name" value="cysH"/>
    <property type="match status" value="1"/>
</dbReference>
<feature type="active site" description="Nucleophile; cysteine thiosulfonate intermediate" evidence="4">
    <location>
        <position position="226"/>
    </location>
</feature>
<dbReference type="CDD" id="cd23945">
    <property type="entry name" value="PAPS_reductase"/>
    <property type="match status" value="1"/>
</dbReference>
<comment type="cofactor">
    <cofactor evidence="4">
        <name>[4Fe-4S] cluster</name>
        <dbReference type="ChEBI" id="CHEBI:49883"/>
    </cofactor>
    <text evidence="4">Binds 1 [4Fe-4S] cluster per subunit.</text>
</comment>
<proteinExistence type="inferred from homology"/>
<dbReference type="AlphaFoldDB" id="A0A3D9BS62"/>
<dbReference type="NCBIfam" id="NF002537">
    <property type="entry name" value="PRK02090.1"/>
    <property type="match status" value="1"/>
</dbReference>
<feature type="binding site" evidence="4">
    <location>
        <position position="203"/>
    </location>
    <ligand>
        <name>[4Fe-4S] cluster</name>
        <dbReference type="ChEBI" id="CHEBI:49883"/>
    </ligand>
</feature>
<evidence type="ECO:0000256" key="3">
    <source>
        <dbReference type="ARBA" id="ARBA00024327"/>
    </source>
</evidence>
<dbReference type="PIRSF" id="PIRSF000857">
    <property type="entry name" value="PAPS_reductase"/>
    <property type="match status" value="1"/>
</dbReference>
<keyword evidence="4" id="KW-0963">Cytoplasm</keyword>
<keyword evidence="4" id="KW-0408">Iron</keyword>
<dbReference type="OrthoDB" id="9794018at2"/>
<reference evidence="6 7" key="1">
    <citation type="journal article" date="2017" name="Int. J. Syst. Evol. Microbiol.">
        <title>Rhodosalinus sediminis gen. nov., sp. nov., isolated from marine saltern.</title>
        <authorList>
            <person name="Guo L.Y."/>
            <person name="Ling S.K."/>
            <person name="Li C.M."/>
            <person name="Chen G.J."/>
            <person name="Du Z.J."/>
        </authorList>
    </citation>
    <scope>NUCLEOTIDE SEQUENCE [LARGE SCALE GENOMIC DNA]</scope>
    <source>
        <strain evidence="6 7">WDN1C137</strain>
    </source>
</reference>
<dbReference type="GO" id="GO:0005737">
    <property type="term" value="C:cytoplasm"/>
    <property type="evidence" value="ECO:0007669"/>
    <property type="project" value="UniProtKB-SubCell"/>
</dbReference>
<evidence type="ECO:0000256" key="4">
    <source>
        <dbReference type="HAMAP-Rule" id="MF_00063"/>
    </source>
</evidence>
<comment type="pathway">
    <text evidence="3 4">Sulfur metabolism; hydrogen sulfide biosynthesis; sulfite from sulfate.</text>
</comment>
<comment type="subcellular location">
    <subcellularLocation>
        <location evidence="4">Cytoplasm</location>
    </subcellularLocation>
</comment>
<dbReference type="InterPro" id="IPR002500">
    <property type="entry name" value="PAPS_reduct_dom"/>
</dbReference>
<feature type="binding site" evidence="4">
    <location>
        <position position="115"/>
    </location>
    <ligand>
        <name>[4Fe-4S] cluster</name>
        <dbReference type="ChEBI" id="CHEBI:49883"/>
    </ligand>
</feature>
<dbReference type="RefSeq" id="WP_115979929.1">
    <property type="nucleotide sequence ID" value="NZ_QOHR01000012.1"/>
</dbReference>
<protein>
    <recommendedName>
        <fullName evidence="4">Adenosine 5'-phosphosulfate reductase</fullName>
        <shortName evidence="4">APS reductase</shortName>
        <ecNumber evidence="4">1.8.4.10</ecNumber>
    </recommendedName>
    <alternativeName>
        <fullName evidence="4">5'-adenylylsulfate reductase</fullName>
    </alternativeName>
    <alternativeName>
        <fullName evidence="4">Thioredoxin-dependent 5'-adenylylsulfate reductase</fullName>
    </alternativeName>
</protein>
<dbReference type="Gene3D" id="3.40.50.620">
    <property type="entry name" value="HUPs"/>
    <property type="match status" value="1"/>
</dbReference>
<dbReference type="PANTHER" id="PTHR46509">
    <property type="entry name" value="PHOSPHOADENOSINE PHOSPHOSULFATE REDUCTASE"/>
    <property type="match status" value="1"/>
</dbReference>
<organism evidence="6 7">
    <name type="scientific">Rhodosalinus sediminis</name>
    <dbReference type="NCBI Taxonomy" id="1940533"/>
    <lineage>
        <taxon>Bacteria</taxon>
        <taxon>Pseudomonadati</taxon>
        <taxon>Pseudomonadota</taxon>
        <taxon>Alphaproteobacteria</taxon>
        <taxon>Rhodobacterales</taxon>
        <taxon>Paracoccaceae</taxon>
        <taxon>Rhodosalinus</taxon>
    </lineage>
</organism>
<accession>A0A3D9BS62</accession>
<keyword evidence="7" id="KW-1185">Reference proteome</keyword>
<keyword evidence="4" id="KW-0411">Iron-sulfur</keyword>
<dbReference type="Proteomes" id="UP000257131">
    <property type="component" value="Unassembled WGS sequence"/>
</dbReference>
<name>A0A3D9BS62_9RHOB</name>
<dbReference type="GO" id="GO:0070814">
    <property type="term" value="P:hydrogen sulfide biosynthetic process"/>
    <property type="evidence" value="ECO:0007669"/>
    <property type="project" value="UniProtKB-UniRule"/>
</dbReference>
<dbReference type="GO" id="GO:0019379">
    <property type="term" value="P:sulfate assimilation, phosphoadenylyl sulfate reduction by phosphoadenylyl-sulfate reductase (thioredoxin)"/>
    <property type="evidence" value="ECO:0007669"/>
    <property type="project" value="UniProtKB-UniRule"/>
</dbReference>
<feature type="domain" description="Phosphoadenosine phosphosulphate reductase" evidence="5">
    <location>
        <begin position="33"/>
        <end position="206"/>
    </location>
</feature>
<keyword evidence="2 4" id="KW-0560">Oxidoreductase</keyword>
<comment type="function">
    <text evidence="4">Catalyzes the formation of sulfite from adenosine 5'-phosphosulfate (APS) using thioredoxin as an electron donor.</text>
</comment>
<dbReference type="InterPro" id="IPR014729">
    <property type="entry name" value="Rossmann-like_a/b/a_fold"/>
</dbReference>
<evidence type="ECO:0000256" key="2">
    <source>
        <dbReference type="ARBA" id="ARBA00023002"/>
    </source>
</evidence>
<evidence type="ECO:0000256" key="1">
    <source>
        <dbReference type="ARBA" id="ARBA00009732"/>
    </source>
</evidence>
<dbReference type="SUPFAM" id="SSF52402">
    <property type="entry name" value="Adenine nucleotide alpha hydrolases-like"/>
    <property type="match status" value="1"/>
</dbReference>
<evidence type="ECO:0000259" key="5">
    <source>
        <dbReference type="Pfam" id="PF01507"/>
    </source>
</evidence>
<comment type="caution">
    <text evidence="6">The sequence shown here is derived from an EMBL/GenBank/DDBJ whole genome shotgun (WGS) entry which is preliminary data.</text>
</comment>
<dbReference type="HAMAP" id="MF_00063">
    <property type="entry name" value="CysH"/>
    <property type="match status" value="1"/>
</dbReference>
<dbReference type="InterPro" id="IPR004511">
    <property type="entry name" value="PAPS/APS_Rdtase"/>
</dbReference>
<feature type="binding site" evidence="4">
    <location>
        <position position="114"/>
    </location>
    <ligand>
        <name>[4Fe-4S] cluster</name>
        <dbReference type="ChEBI" id="CHEBI:49883"/>
    </ligand>
</feature>
<dbReference type="GO" id="GO:0043866">
    <property type="term" value="F:adenylyl-sulfate reductase (thioredoxin) activity"/>
    <property type="evidence" value="ECO:0007669"/>
    <property type="project" value="UniProtKB-EC"/>
</dbReference>
<feature type="binding site" evidence="4">
    <location>
        <position position="200"/>
    </location>
    <ligand>
        <name>[4Fe-4S] cluster</name>
        <dbReference type="ChEBI" id="CHEBI:49883"/>
    </ligand>
</feature>
<evidence type="ECO:0000313" key="7">
    <source>
        <dbReference type="Proteomes" id="UP000257131"/>
    </source>
</evidence>
<evidence type="ECO:0000313" key="6">
    <source>
        <dbReference type="EMBL" id="REC56350.1"/>
    </source>
</evidence>
<dbReference type="PANTHER" id="PTHR46509:SF1">
    <property type="entry name" value="PHOSPHOADENOSINE PHOSPHOSULFATE REDUCTASE"/>
    <property type="match status" value="1"/>
</dbReference>